<keyword evidence="4 8" id="KW-0479">Metal-binding</keyword>
<keyword evidence="11" id="KW-0812">Transmembrane</keyword>
<dbReference type="KEGG" id="ssck:SPSK_08965"/>
<dbReference type="PRINTS" id="PR00463">
    <property type="entry name" value="EP450I"/>
</dbReference>
<keyword evidence="11" id="KW-0472">Membrane</keyword>
<dbReference type="PROSITE" id="PS00086">
    <property type="entry name" value="CYTOCHROME_P450"/>
    <property type="match status" value="1"/>
</dbReference>
<dbReference type="GO" id="GO:0020037">
    <property type="term" value="F:heme binding"/>
    <property type="evidence" value="ECO:0007669"/>
    <property type="project" value="InterPro"/>
</dbReference>
<dbReference type="CDD" id="cd11058">
    <property type="entry name" value="CYP60B-like"/>
    <property type="match status" value="1"/>
</dbReference>
<keyword evidence="5 9" id="KW-0560">Oxidoreductase</keyword>
<sequence length="547" mass="61320">MAIQPFSAFGLANTSLFLVVLYFAYNVVYNLYFHPLRHFPGPFLHRATRATYIYRTMCGKMPFDVLPMHDRYGPVVRIAPDQLSFLDVAAWKDIYGRRNDLLKGGKATKGDLGDDEDIARMQKQQQQQQQQHCGVDELSKDPRMYSNANVQKNIMSESRANHARLRRQLLPGFSERAMRDQAPMIQKYVTLLVQRLRDIANHPSGKSADMLCWYSWTAFDIIGDLAFGEPFGYLASGDNDGRQPWIDAMTAVYTGRAVLFCKLTSITGYVFPLLARLFPKAMKAHSQGGIDKIRRRMALVDRRPDLIQGLVEKNEQDWHSHLTIQQIAGTAGILVIAGSETTTKLLTATTYLLLKNPEAMARATAEVRGAFASAQEITLVTATSATIPYVLACINETLRRYPPSATGMPRVTPPGGAMIAGVFVPENTTVACWQMAMNYADGYWEAPNEFRPERFLGENKAKYAKDRQEALQPFSVGPRNCIGRNMAYAEARLVLAQVLYNFDLTLAEPETPDSLDWLDQKAYVLWDTPPMRVVLKEAAVPAAATVK</sequence>
<dbReference type="PANTHER" id="PTHR24305">
    <property type="entry name" value="CYTOCHROME P450"/>
    <property type="match status" value="1"/>
</dbReference>
<dbReference type="GO" id="GO:0004497">
    <property type="term" value="F:monooxygenase activity"/>
    <property type="evidence" value="ECO:0007669"/>
    <property type="project" value="UniProtKB-KW"/>
</dbReference>
<dbReference type="InterPro" id="IPR036396">
    <property type="entry name" value="Cyt_P450_sf"/>
</dbReference>
<dbReference type="SUPFAM" id="SSF48264">
    <property type="entry name" value="Cytochrome P450"/>
    <property type="match status" value="1"/>
</dbReference>
<name>A0A0F2M4N7_SPOSC</name>
<evidence type="ECO:0000313" key="13">
    <source>
        <dbReference type="Proteomes" id="UP000033710"/>
    </source>
</evidence>
<keyword evidence="11" id="KW-1133">Transmembrane helix</keyword>
<evidence type="ECO:0000256" key="4">
    <source>
        <dbReference type="ARBA" id="ARBA00022723"/>
    </source>
</evidence>
<comment type="similarity">
    <text evidence="2 9">Belongs to the cytochrome P450 family.</text>
</comment>
<dbReference type="GO" id="GO:0005506">
    <property type="term" value="F:iron ion binding"/>
    <property type="evidence" value="ECO:0007669"/>
    <property type="project" value="InterPro"/>
</dbReference>
<dbReference type="PRINTS" id="PR00385">
    <property type="entry name" value="P450"/>
</dbReference>
<keyword evidence="7 9" id="KW-0503">Monooxygenase</keyword>
<feature type="transmembrane region" description="Helical" evidence="11">
    <location>
        <begin position="6"/>
        <end position="28"/>
    </location>
</feature>
<dbReference type="Gene3D" id="1.10.630.10">
    <property type="entry name" value="Cytochrome P450"/>
    <property type="match status" value="1"/>
</dbReference>
<evidence type="ECO:0000256" key="11">
    <source>
        <dbReference type="SAM" id="Phobius"/>
    </source>
</evidence>
<dbReference type="GeneID" id="27670824"/>
<evidence type="ECO:0000256" key="5">
    <source>
        <dbReference type="ARBA" id="ARBA00023002"/>
    </source>
</evidence>
<evidence type="ECO:0000256" key="2">
    <source>
        <dbReference type="ARBA" id="ARBA00010617"/>
    </source>
</evidence>
<dbReference type="EMBL" id="AXCR01000007">
    <property type="protein sequence ID" value="KJR84668.1"/>
    <property type="molecule type" value="Genomic_DNA"/>
</dbReference>
<dbReference type="Proteomes" id="UP000033710">
    <property type="component" value="Unassembled WGS sequence"/>
</dbReference>
<dbReference type="InterPro" id="IPR017972">
    <property type="entry name" value="Cyt_P450_CS"/>
</dbReference>
<feature type="compositionally biased region" description="Low complexity" evidence="10">
    <location>
        <begin position="122"/>
        <end position="131"/>
    </location>
</feature>
<dbReference type="GO" id="GO:0016705">
    <property type="term" value="F:oxidoreductase activity, acting on paired donors, with incorporation or reduction of molecular oxygen"/>
    <property type="evidence" value="ECO:0007669"/>
    <property type="project" value="InterPro"/>
</dbReference>
<feature type="region of interest" description="Disordered" evidence="10">
    <location>
        <begin position="120"/>
        <end position="140"/>
    </location>
</feature>
<dbReference type="RefSeq" id="XP_016587344.1">
    <property type="nucleotide sequence ID" value="XM_016735547.1"/>
</dbReference>
<dbReference type="InterPro" id="IPR050121">
    <property type="entry name" value="Cytochrome_P450_monoxygenase"/>
</dbReference>
<evidence type="ECO:0000256" key="7">
    <source>
        <dbReference type="ARBA" id="ARBA00023033"/>
    </source>
</evidence>
<dbReference type="AlphaFoldDB" id="A0A0F2M4N7"/>
<dbReference type="OrthoDB" id="1470350at2759"/>
<organism evidence="12 13">
    <name type="scientific">Sporothrix schenckii 1099-18</name>
    <dbReference type="NCBI Taxonomy" id="1397361"/>
    <lineage>
        <taxon>Eukaryota</taxon>
        <taxon>Fungi</taxon>
        <taxon>Dikarya</taxon>
        <taxon>Ascomycota</taxon>
        <taxon>Pezizomycotina</taxon>
        <taxon>Sordariomycetes</taxon>
        <taxon>Sordariomycetidae</taxon>
        <taxon>Ophiostomatales</taxon>
        <taxon>Ophiostomataceae</taxon>
        <taxon>Sporothrix</taxon>
    </lineage>
</organism>
<evidence type="ECO:0000256" key="6">
    <source>
        <dbReference type="ARBA" id="ARBA00023004"/>
    </source>
</evidence>
<dbReference type="VEuPathDB" id="FungiDB:SPSK_08965"/>
<reference evidence="12 13" key="2">
    <citation type="journal article" date="2015" name="Eukaryot. Cell">
        <title>Asexual propagation of a virulent clone complex in a human and feline outbreak of sporotrichosis.</title>
        <authorList>
            <person name="Teixeira Mde M."/>
            <person name="Rodrigues A.M."/>
            <person name="Tsui C.K."/>
            <person name="de Almeida L.G."/>
            <person name="Van Diepeningen A.D."/>
            <person name="van den Ende B.G."/>
            <person name="Fernandes G.F."/>
            <person name="Kano R."/>
            <person name="Hamelin R.C."/>
            <person name="Lopes-Bezerra L.M."/>
            <person name="Vasconcelos A.T."/>
            <person name="de Hoog S."/>
            <person name="de Camargo Z.P."/>
            <person name="Felipe M.S."/>
        </authorList>
    </citation>
    <scope>NUCLEOTIDE SEQUENCE [LARGE SCALE GENOMIC DNA]</scope>
    <source>
        <strain evidence="12 13">1099-18</strain>
    </source>
</reference>
<dbReference type="Pfam" id="PF00067">
    <property type="entry name" value="p450"/>
    <property type="match status" value="1"/>
</dbReference>
<keyword evidence="6 8" id="KW-0408">Iron</keyword>
<proteinExistence type="inferred from homology"/>
<evidence type="ECO:0000256" key="1">
    <source>
        <dbReference type="ARBA" id="ARBA00001971"/>
    </source>
</evidence>
<gene>
    <name evidence="12" type="ORF">SPSK_08965</name>
</gene>
<comment type="caution">
    <text evidence="12">The sequence shown here is derived from an EMBL/GenBank/DDBJ whole genome shotgun (WGS) entry which is preliminary data.</text>
</comment>
<dbReference type="InterPro" id="IPR002401">
    <property type="entry name" value="Cyt_P450_E_grp-I"/>
</dbReference>
<evidence type="ECO:0000256" key="9">
    <source>
        <dbReference type="RuleBase" id="RU000461"/>
    </source>
</evidence>
<evidence type="ECO:0000256" key="3">
    <source>
        <dbReference type="ARBA" id="ARBA00022617"/>
    </source>
</evidence>
<evidence type="ECO:0000256" key="8">
    <source>
        <dbReference type="PIRSR" id="PIRSR602401-1"/>
    </source>
</evidence>
<evidence type="ECO:0000256" key="10">
    <source>
        <dbReference type="SAM" id="MobiDB-lite"/>
    </source>
</evidence>
<keyword evidence="3 8" id="KW-0349">Heme</keyword>
<protein>
    <recommendedName>
        <fullName evidence="14">Cytochrome P450 monooxygenase</fullName>
    </recommendedName>
</protein>
<comment type="cofactor">
    <cofactor evidence="1 8">
        <name>heme</name>
        <dbReference type="ChEBI" id="CHEBI:30413"/>
    </cofactor>
</comment>
<evidence type="ECO:0008006" key="14">
    <source>
        <dbReference type="Google" id="ProtNLM"/>
    </source>
</evidence>
<evidence type="ECO:0000313" key="12">
    <source>
        <dbReference type="EMBL" id="KJR84668.1"/>
    </source>
</evidence>
<dbReference type="PANTHER" id="PTHR24305:SF230">
    <property type="entry name" value="P450, PUTATIVE (EUROFUNG)-RELATED"/>
    <property type="match status" value="1"/>
</dbReference>
<dbReference type="InterPro" id="IPR001128">
    <property type="entry name" value="Cyt_P450"/>
</dbReference>
<accession>A0A0F2M4N7</accession>
<feature type="binding site" description="axial binding residue" evidence="8">
    <location>
        <position position="481"/>
    </location>
    <ligand>
        <name>heme</name>
        <dbReference type="ChEBI" id="CHEBI:30413"/>
    </ligand>
    <ligandPart>
        <name>Fe</name>
        <dbReference type="ChEBI" id="CHEBI:18248"/>
    </ligandPart>
</feature>
<reference evidence="12 13" key="1">
    <citation type="journal article" date="2014" name="BMC Genomics">
        <title>Comparative genomics of the major fungal agents of human and animal Sporotrichosis: Sporothrix schenckii and Sporothrix brasiliensis.</title>
        <authorList>
            <person name="Teixeira M.M."/>
            <person name="de Almeida L.G."/>
            <person name="Kubitschek-Barreira P."/>
            <person name="Alves F.L."/>
            <person name="Kioshima E.S."/>
            <person name="Abadio A.K."/>
            <person name="Fernandes L."/>
            <person name="Derengowski L.S."/>
            <person name="Ferreira K.S."/>
            <person name="Souza R.C."/>
            <person name="Ruiz J.C."/>
            <person name="de Andrade N.C."/>
            <person name="Paes H.C."/>
            <person name="Nicola A.M."/>
            <person name="Albuquerque P."/>
            <person name="Gerber A.L."/>
            <person name="Martins V.P."/>
            <person name="Peconick L.D."/>
            <person name="Neto A.V."/>
            <person name="Chaucanez C.B."/>
            <person name="Silva P.A."/>
            <person name="Cunha O.L."/>
            <person name="de Oliveira F.F."/>
            <person name="dos Santos T.C."/>
            <person name="Barros A.L."/>
            <person name="Soares M.A."/>
            <person name="de Oliveira L.M."/>
            <person name="Marini M.M."/>
            <person name="Villalobos-Duno H."/>
            <person name="Cunha M.M."/>
            <person name="de Hoog S."/>
            <person name="da Silveira J.F."/>
            <person name="Henrissat B."/>
            <person name="Nino-Vega G.A."/>
            <person name="Cisalpino P.S."/>
            <person name="Mora-Montes H.M."/>
            <person name="Almeida S.R."/>
            <person name="Stajich J.E."/>
            <person name="Lopes-Bezerra L.M."/>
            <person name="Vasconcelos A.T."/>
            <person name="Felipe M.S."/>
        </authorList>
    </citation>
    <scope>NUCLEOTIDE SEQUENCE [LARGE SCALE GENOMIC DNA]</scope>
    <source>
        <strain evidence="12 13">1099-18</strain>
    </source>
</reference>